<dbReference type="NCBIfam" id="TIGR03361">
    <property type="entry name" value="VI_Rhs_Vgr"/>
    <property type="match status" value="1"/>
</dbReference>
<evidence type="ECO:0000256" key="1">
    <source>
        <dbReference type="ARBA" id="ARBA00004613"/>
    </source>
</evidence>
<keyword evidence="8" id="KW-1185">Reference proteome</keyword>
<reference evidence="8" key="1">
    <citation type="submission" date="2016-10" db="EMBL/GenBank/DDBJ databases">
        <authorList>
            <person name="Varghese N."/>
            <person name="Submissions S."/>
        </authorList>
    </citation>
    <scope>NUCLEOTIDE SEQUENCE [LARGE SCALE GENOMIC DNA]</scope>
    <source>
        <strain evidence="8">ATCC 25963</strain>
    </source>
</reference>
<feature type="region of interest" description="Disordered" evidence="4">
    <location>
        <begin position="678"/>
        <end position="712"/>
    </location>
</feature>
<dbReference type="AlphaFoldDB" id="A0A1I1US16"/>
<dbReference type="EMBL" id="FOMX01000004">
    <property type="protein sequence ID" value="SFD73577.1"/>
    <property type="molecule type" value="Genomic_DNA"/>
</dbReference>
<dbReference type="Proteomes" id="UP000199400">
    <property type="component" value="Unassembled WGS sequence"/>
</dbReference>
<feature type="domain" description="Gp5/Type VI secretion system Vgr C-terminal trimerisation" evidence="6">
    <location>
        <begin position="470"/>
        <end position="571"/>
    </location>
</feature>
<evidence type="ECO:0000313" key="8">
    <source>
        <dbReference type="Proteomes" id="UP000199400"/>
    </source>
</evidence>
<sequence>MESELLLVARQADRSCTFEIEGLTDNFWVVRFSGSEGISSLYEFHLDVVARHIEVGQLVGRSALLKVVGVGEPRLVHGIVLRAEYTGEMRPRAMYRITLVPQHYTLLFRTNSRIFQKMSTPDIIRKVLDGAGIPRRRQQFELTGTYEPRDYCVQYRETDFQFISRLMEEEGIVYYFDHATTRHVMVVSDRAAGAPLIAGEPTLPFRIDDMIRDKEHVGLFRMSEEIRPDHVTLRDFNLHQPDRLLAAEHAAAKPNFELYDFPGEFQDPGLGKRLAKSELEAAQALKRVGRGTSDSPRLTPGFAFKLVDHPRVELDGEYRVLRVHHFGEQPGTIDHTAEQALVYRSEFTCIPSAVPYRAPRATPRPQVRGVQTATVVGPAGEEVHVDEHGRVKVQFHWDREGKSDDKSSCWVRVSQAWAGNGYGAMFIPRVGHEVIVDFIEGDPDRPIITGRVYHGLNATPYPLPDEKTKSTIKSETYTGGGFNELRFEDAKGAEQVFVHAQRDMDLTVRNDRRETVGHDEHHKVMNDRKAQVVKDEHRTVGGDAMTKIGGAAHTEVVGAAHTKVGGAASASFASSVDLETSGKATVGITGGLDLEIVGAQRVSVVGAHDLSTTADSTVSVGGSASVKATGSVVVEGMTLILKASAGITLQGPGGFVTIDAGGVSIEGVLLKLNSGGAALSGVATSPASPSSPSVTTPTSPTAPTPAEQAPTG</sequence>
<evidence type="ECO:0000256" key="4">
    <source>
        <dbReference type="SAM" id="MobiDB-lite"/>
    </source>
</evidence>
<name>A0A1I1US16_9BACT</name>
<dbReference type="SUPFAM" id="SSF69255">
    <property type="entry name" value="gp5 N-terminal domain-like"/>
    <property type="match status" value="1"/>
</dbReference>
<dbReference type="Pfam" id="PF05954">
    <property type="entry name" value="Phage_GPD"/>
    <property type="match status" value="1"/>
</dbReference>
<keyword evidence="3" id="KW-0964">Secreted</keyword>
<comment type="subcellular location">
    <subcellularLocation>
        <location evidence="1">Secreted</location>
    </subcellularLocation>
</comment>
<gene>
    <name evidence="7" type="ORF">SAMN02745121_01265</name>
</gene>
<dbReference type="Gene3D" id="3.55.50.10">
    <property type="entry name" value="Baseplate protein-like domains"/>
    <property type="match status" value="1"/>
</dbReference>
<dbReference type="RefSeq" id="WP_170135996.1">
    <property type="nucleotide sequence ID" value="NZ_FOMX01000004.1"/>
</dbReference>
<dbReference type="SUPFAM" id="SSF69279">
    <property type="entry name" value="Phage tail proteins"/>
    <property type="match status" value="2"/>
</dbReference>
<dbReference type="Pfam" id="PF04717">
    <property type="entry name" value="Phage_base_V"/>
    <property type="match status" value="1"/>
</dbReference>
<dbReference type="Gene3D" id="4.10.220.110">
    <property type="match status" value="1"/>
</dbReference>
<dbReference type="Gene3D" id="2.40.50.230">
    <property type="entry name" value="Gp5 N-terminal domain"/>
    <property type="match status" value="1"/>
</dbReference>
<evidence type="ECO:0000259" key="6">
    <source>
        <dbReference type="Pfam" id="PF22178"/>
    </source>
</evidence>
<evidence type="ECO:0000256" key="3">
    <source>
        <dbReference type="ARBA" id="ARBA00022525"/>
    </source>
</evidence>
<accession>A0A1I1US16</accession>
<dbReference type="STRING" id="54.SAMN02745121_01265"/>
<dbReference type="Pfam" id="PF22178">
    <property type="entry name" value="Gp5_trimer_C"/>
    <property type="match status" value="1"/>
</dbReference>
<protein>
    <submittedName>
        <fullName evidence="7">Type VI secretion system secreted protein VgrG</fullName>
    </submittedName>
</protein>
<organism evidence="7 8">
    <name type="scientific">Nannocystis exedens</name>
    <dbReference type="NCBI Taxonomy" id="54"/>
    <lineage>
        <taxon>Bacteria</taxon>
        <taxon>Pseudomonadati</taxon>
        <taxon>Myxococcota</taxon>
        <taxon>Polyangia</taxon>
        <taxon>Nannocystales</taxon>
        <taxon>Nannocystaceae</taxon>
        <taxon>Nannocystis</taxon>
    </lineage>
</organism>
<dbReference type="PANTHER" id="PTHR32305:SF15">
    <property type="entry name" value="PROTEIN RHSA-RELATED"/>
    <property type="match status" value="1"/>
</dbReference>
<feature type="compositionally biased region" description="Low complexity" evidence="4">
    <location>
        <begin position="682"/>
        <end position="706"/>
    </location>
</feature>
<dbReference type="InterPro" id="IPR050708">
    <property type="entry name" value="T6SS_VgrG/RHS"/>
</dbReference>
<dbReference type="Gene3D" id="2.30.110.50">
    <property type="match status" value="1"/>
</dbReference>
<evidence type="ECO:0000313" key="7">
    <source>
        <dbReference type="EMBL" id="SFD73577.1"/>
    </source>
</evidence>
<dbReference type="PANTHER" id="PTHR32305">
    <property type="match status" value="1"/>
</dbReference>
<dbReference type="GO" id="GO:0005576">
    <property type="term" value="C:extracellular region"/>
    <property type="evidence" value="ECO:0007669"/>
    <property type="project" value="UniProtKB-SubCell"/>
</dbReference>
<evidence type="ECO:0000256" key="2">
    <source>
        <dbReference type="ARBA" id="ARBA00005558"/>
    </source>
</evidence>
<dbReference type="InterPro" id="IPR017847">
    <property type="entry name" value="T6SS_RhsGE_Vgr_subset"/>
</dbReference>
<proteinExistence type="inferred from homology"/>
<dbReference type="InterPro" id="IPR006531">
    <property type="entry name" value="Gp5/Vgr_OB"/>
</dbReference>
<feature type="domain" description="Gp5/Type VI secretion system Vgr protein OB-fold" evidence="5">
    <location>
        <begin position="385"/>
        <end position="453"/>
    </location>
</feature>
<dbReference type="InterPro" id="IPR006533">
    <property type="entry name" value="T6SS_Vgr_RhsGE"/>
</dbReference>
<dbReference type="NCBIfam" id="TIGR01646">
    <property type="entry name" value="vgr_GE"/>
    <property type="match status" value="1"/>
</dbReference>
<comment type="similarity">
    <text evidence="2">Belongs to the VgrG protein family.</text>
</comment>
<dbReference type="InterPro" id="IPR054030">
    <property type="entry name" value="Gp5_Vgr_C"/>
</dbReference>
<evidence type="ECO:0000259" key="5">
    <source>
        <dbReference type="Pfam" id="PF04717"/>
    </source>
</evidence>
<dbReference type="SUPFAM" id="SSF69349">
    <property type="entry name" value="Phage fibre proteins"/>
    <property type="match status" value="1"/>
</dbReference>
<dbReference type="InterPro" id="IPR037026">
    <property type="entry name" value="Vgr_OB-fold_dom_sf"/>
</dbReference>